<dbReference type="GO" id="GO:0102971">
    <property type="term" value="F:phosphinothricin N-acetyltransferase activity"/>
    <property type="evidence" value="ECO:0007669"/>
    <property type="project" value="UniProtKB-EC"/>
</dbReference>
<dbReference type="Pfam" id="PF13420">
    <property type="entry name" value="Acetyltransf_4"/>
    <property type="match status" value="1"/>
</dbReference>
<reference evidence="4" key="1">
    <citation type="submission" date="2019-08" db="EMBL/GenBank/DDBJ databases">
        <authorList>
            <person name="Kucharzyk K."/>
            <person name="Murdoch R.W."/>
            <person name="Higgins S."/>
            <person name="Loffler F."/>
        </authorList>
    </citation>
    <scope>NUCLEOTIDE SEQUENCE</scope>
</reference>
<dbReference type="PANTHER" id="PTHR43072">
    <property type="entry name" value="N-ACETYLTRANSFERASE"/>
    <property type="match status" value="1"/>
</dbReference>
<dbReference type="InterPro" id="IPR016181">
    <property type="entry name" value="Acyl_CoA_acyltransferase"/>
</dbReference>
<comment type="caution">
    <text evidence="4">The sequence shown here is derived from an EMBL/GenBank/DDBJ whole genome shotgun (WGS) entry which is preliminary data.</text>
</comment>
<dbReference type="PROSITE" id="PS51186">
    <property type="entry name" value="GNAT"/>
    <property type="match status" value="1"/>
</dbReference>
<accession>A0A644TE10</accession>
<dbReference type="EMBL" id="VSSQ01000025">
    <property type="protein sequence ID" value="MPL64687.1"/>
    <property type="molecule type" value="Genomic_DNA"/>
</dbReference>
<dbReference type="CDD" id="cd04301">
    <property type="entry name" value="NAT_SF"/>
    <property type="match status" value="1"/>
</dbReference>
<name>A0A644TE10_9ZZZZ</name>
<evidence type="ECO:0000256" key="2">
    <source>
        <dbReference type="ARBA" id="ARBA00023315"/>
    </source>
</evidence>
<dbReference type="AlphaFoldDB" id="A0A644TE10"/>
<dbReference type="EC" id="2.3.1.183" evidence="4"/>
<evidence type="ECO:0000256" key="1">
    <source>
        <dbReference type="ARBA" id="ARBA00022679"/>
    </source>
</evidence>
<dbReference type="PANTHER" id="PTHR43072:SF23">
    <property type="entry name" value="UPF0039 PROTEIN C11D3.02C"/>
    <property type="match status" value="1"/>
</dbReference>
<evidence type="ECO:0000259" key="3">
    <source>
        <dbReference type="PROSITE" id="PS51186"/>
    </source>
</evidence>
<keyword evidence="1 4" id="KW-0808">Transferase</keyword>
<gene>
    <name evidence="4" type="primary">pat_2</name>
    <name evidence="4" type="ORF">SDC9_10344</name>
</gene>
<dbReference type="Gene3D" id="3.40.630.30">
    <property type="match status" value="1"/>
</dbReference>
<dbReference type="SUPFAM" id="SSF55729">
    <property type="entry name" value="Acyl-CoA N-acyltransferases (Nat)"/>
    <property type="match status" value="1"/>
</dbReference>
<sequence length="178" mass="21085">MPGKAVCLNSIRSKMKETIIRQVREKDSKAICDIYNFYVENTIISFEEQEVTQKEMEEIIHKTRKNYPWIVYEEEDQILGYAYVGRWKERAAYRHTVEDTLYVRHDVLGQGIGRALLESLLKEVRKIDVRVVMAVIALPNERSVKLHEYYGFKKTGHFCGVGYKMDRWIDVGYWELQL</sequence>
<dbReference type="InterPro" id="IPR000182">
    <property type="entry name" value="GNAT_dom"/>
</dbReference>
<keyword evidence="2 4" id="KW-0012">Acyltransferase</keyword>
<proteinExistence type="predicted"/>
<protein>
    <submittedName>
        <fullName evidence="4">Phosphinothricin N-acetyltransferase</fullName>
        <ecNumber evidence="4">2.3.1.183</ecNumber>
    </submittedName>
</protein>
<feature type="domain" description="N-acetyltransferase" evidence="3">
    <location>
        <begin position="18"/>
        <end position="170"/>
    </location>
</feature>
<organism evidence="4">
    <name type="scientific">bioreactor metagenome</name>
    <dbReference type="NCBI Taxonomy" id="1076179"/>
    <lineage>
        <taxon>unclassified sequences</taxon>
        <taxon>metagenomes</taxon>
        <taxon>ecological metagenomes</taxon>
    </lineage>
</organism>
<evidence type="ECO:0000313" key="4">
    <source>
        <dbReference type="EMBL" id="MPL64687.1"/>
    </source>
</evidence>